<feature type="domain" description="tRNA/rRNA methyltransferase SpoU type" evidence="5">
    <location>
        <begin position="125"/>
        <end position="228"/>
    </location>
</feature>
<evidence type="ECO:0000256" key="4">
    <source>
        <dbReference type="SAM" id="MobiDB-lite"/>
    </source>
</evidence>
<feature type="region of interest" description="Disordered" evidence="4">
    <location>
        <begin position="1"/>
        <end position="27"/>
    </location>
</feature>
<protein>
    <recommendedName>
        <fullName evidence="5">tRNA/rRNA methyltransferase SpoU type domain-containing protein</fullName>
    </recommendedName>
</protein>
<proteinExistence type="predicted"/>
<keyword evidence="3" id="KW-0808">Transferase</keyword>
<dbReference type="PANTHER" id="PTHR43453:SF3">
    <property type="entry name" value="TRNA_RRNA METHYLTRANSFERASE SPOU TYPE DOMAIN-CONTAINING PROTEIN"/>
    <property type="match status" value="1"/>
</dbReference>
<dbReference type="GO" id="GO:0008173">
    <property type="term" value="F:RNA methyltransferase activity"/>
    <property type="evidence" value="ECO:0007669"/>
    <property type="project" value="InterPro"/>
</dbReference>
<dbReference type="AlphaFoldDB" id="A0A7S1SY81"/>
<keyword evidence="1" id="KW-0694">RNA-binding</keyword>
<reference evidence="6" key="1">
    <citation type="submission" date="2021-01" db="EMBL/GenBank/DDBJ databases">
        <authorList>
            <person name="Corre E."/>
            <person name="Pelletier E."/>
            <person name="Niang G."/>
            <person name="Scheremetjew M."/>
            <person name="Finn R."/>
            <person name="Kale V."/>
            <person name="Holt S."/>
            <person name="Cochrane G."/>
            <person name="Meng A."/>
            <person name="Brown T."/>
            <person name="Cohen L."/>
        </authorList>
    </citation>
    <scope>NUCLEOTIDE SEQUENCE</scope>
    <source>
        <strain evidence="6">PLY429</strain>
    </source>
</reference>
<dbReference type="PANTHER" id="PTHR43453">
    <property type="entry name" value="RRNA METHYLASE-LIKE"/>
    <property type="match status" value="1"/>
</dbReference>
<gene>
    <name evidence="6" type="ORF">TCHU04912_LOCUS14934</name>
</gene>
<keyword evidence="1" id="KW-0820">tRNA-binding</keyword>
<dbReference type="CDD" id="cd18092">
    <property type="entry name" value="SpoU-like_TrmH"/>
    <property type="match status" value="1"/>
</dbReference>
<sequence>MAFHDSGPPSLEGGGGGGGGGGSREPWDSVAAGVEALQLDGAGLEDRLARRVDTVVVNRCDAILPVLERSTDCVNHMGVLRTAEALGLQDVWIVEPALPPKNMNGQRAAGKGKKHRDLTEEAVQEEILRNVSKRATEWLDVRRFKQSGECLKALRAAGYEVWATDLSQTAHRLDDPQLRIPDKLAIIFGREADGVSAEMLEGADKRVYLPQAGFADSLNVSVAAALVLQQVFFLRPDLRGVMDQGRRAELRARWYASIARNEQQREHFLKDLLPKPPNPFHDPRRPDVHRLPWLDKKLMARQSGAAREKEGATGDETPVH</sequence>
<dbReference type="InterPro" id="IPR029026">
    <property type="entry name" value="tRNA_m1G_MTases_N"/>
</dbReference>
<dbReference type="GO" id="GO:0002938">
    <property type="term" value="P:tRNA guanine ribose methylation"/>
    <property type="evidence" value="ECO:0007669"/>
    <property type="project" value="TreeGrafter"/>
</dbReference>
<keyword evidence="2" id="KW-0489">Methyltransferase</keyword>
<evidence type="ECO:0000256" key="3">
    <source>
        <dbReference type="ARBA" id="ARBA00022679"/>
    </source>
</evidence>
<dbReference type="InterPro" id="IPR029028">
    <property type="entry name" value="Alpha/beta_knot_MTases"/>
</dbReference>
<evidence type="ECO:0000256" key="2">
    <source>
        <dbReference type="ARBA" id="ARBA00022603"/>
    </source>
</evidence>
<evidence type="ECO:0000256" key="1">
    <source>
        <dbReference type="ARBA" id="ARBA00022555"/>
    </source>
</evidence>
<name>A0A7S1SY81_9CHLO</name>
<dbReference type="GO" id="GO:0000049">
    <property type="term" value="F:tRNA binding"/>
    <property type="evidence" value="ECO:0007669"/>
    <property type="project" value="UniProtKB-KW"/>
</dbReference>
<accession>A0A7S1SY81</accession>
<organism evidence="6">
    <name type="scientific">Tetraselmis chuii</name>
    <dbReference type="NCBI Taxonomy" id="63592"/>
    <lineage>
        <taxon>Eukaryota</taxon>
        <taxon>Viridiplantae</taxon>
        <taxon>Chlorophyta</taxon>
        <taxon>core chlorophytes</taxon>
        <taxon>Chlorodendrophyceae</taxon>
        <taxon>Chlorodendrales</taxon>
        <taxon>Chlorodendraceae</taxon>
        <taxon>Tetraselmis</taxon>
    </lineage>
</organism>
<dbReference type="SUPFAM" id="SSF75217">
    <property type="entry name" value="alpha/beta knot"/>
    <property type="match status" value="1"/>
</dbReference>
<dbReference type="EMBL" id="HBGG01028851">
    <property type="protein sequence ID" value="CAD9212695.1"/>
    <property type="molecule type" value="Transcribed_RNA"/>
</dbReference>
<dbReference type="InterPro" id="IPR033671">
    <property type="entry name" value="TrmH"/>
</dbReference>
<feature type="region of interest" description="Disordered" evidence="4">
    <location>
        <begin position="301"/>
        <end position="320"/>
    </location>
</feature>
<dbReference type="Pfam" id="PF00588">
    <property type="entry name" value="SpoU_methylase"/>
    <property type="match status" value="1"/>
</dbReference>
<evidence type="ECO:0000313" key="6">
    <source>
        <dbReference type="EMBL" id="CAD9212695.1"/>
    </source>
</evidence>
<feature type="compositionally biased region" description="Gly residues" evidence="4">
    <location>
        <begin position="12"/>
        <end position="23"/>
    </location>
</feature>
<evidence type="ECO:0000259" key="5">
    <source>
        <dbReference type="Pfam" id="PF00588"/>
    </source>
</evidence>
<feature type="compositionally biased region" description="Basic and acidic residues" evidence="4">
    <location>
        <begin position="306"/>
        <end position="320"/>
    </location>
</feature>
<dbReference type="Gene3D" id="3.40.1280.10">
    <property type="match status" value="1"/>
</dbReference>
<dbReference type="InterPro" id="IPR001537">
    <property type="entry name" value="SpoU_MeTrfase"/>
</dbReference>